<reference evidence="2 3" key="1">
    <citation type="submission" date="2023-09" db="EMBL/GenBank/DDBJ databases">
        <title>Genomes of two closely related lineages of the louse Polyplax serrata with different host specificities.</title>
        <authorList>
            <person name="Martinu J."/>
            <person name="Tarabai H."/>
            <person name="Stefka J."/>
            <person name="Hypsa V."/>
        </authorList>
    </citation>
    <scope>NUCLEOTIDE SEQUENCE [LARGE SCALE GENOMIC DNA]</scope>
    <source>
        <strain evidence="2">98ZLc_SE</strain>
    </source>
</reference>
<keyword evidence="3" id="KW-1185">Reference proteome</keyword>
<feature type="compositionally biased region" description="Polar residues" evidence="1">
    <location>
        <begin position="30"/>
        <end position="41"/>
    </location>
</feature>
<sequence length="130" mass="15488">MQAENVESNPKPGDLENRASRKERRKETIEPSTTGNAQMRQRNTRNRHRLLEVKTYRLKILIKRRFQGRKLGRFRWKGSRRSSGRPYVDFSVIDSTRHSGTGRKSLERPNERKSRRRKVVNRIVKGKFQN</sequence>
<gene>
    <name evidence="2" type="ORF">RUM44_001422</name>
</gene>
<name>A0ABR1AK15_POLSC</name>
<evidence type="ECO:0000256" key="1">
    <source>
        <dbReference type="SAM" id="MobiDB-lite"/>
    </source>
</evidence>
<dbReference type="EMBL" id="JAWJWF010000047">
    <property type="protein sequence ID" value="KAK6621615.1"/>
    <property type="molecule type" value="Genomic_DNA"/>
</dbReference>
<protein>
    <submittedName>
        <fullName evidence="2">Uncharacterized protein</fullName>
    </submittedName>
</protein>
<comment type="caution">
    <text evidence="2">The sequence shown here is derived from an EMBL/GenBank/DDBJ whole genome shotgun (WGS) entry which is preliminary data.</text>
</comment>
<proteinExistence type="predicted"/>
<feature type="compositionally biased region" description="Basic and acidic residues" evidence="1">
    <location>
        <begin position="13"/>
        <end position="29"/>
    </location>
</feature>
<dbReference type="Proteomes" id="UP001359485">
    <property type="component" value="Unassembled WGS sequence"/>
</dbReference>
<feature type="region of interest" description="Disordered" evidence="1">
    <location>
        <begin position="95"/>
        <end position="117"/>
    </location>
</feature>
<evidence type="ECO:0000313" key="2">
    <source>
        <dbReference type="EMBL" id="KAK6621615.1"/>
    </source>
</evidence>
<evidence type="ECO:0000313" key="3">
    <source>
        <dbReference type="Proteomes" id="UP001359485"/>
    </source>
</evidence>
<accession>A0ABR1AK15</accession>
<organism evidence="2 3">
    <name type="scientific">Polyplax serrata</name>
    <name type="common">Common mouse louse</name>
    <dbReference type="NCBI Taxonomy" id="468196"/>
    <lineage>
        <taxon>Eukaryota</taxon>
        <taxon>Metazoa</taxon>
        <taxon>Ecdysozoa</taxon>
        <taxon>Arthropoda</taxon>
        <taxon>Hexapoda</taxon>
        <taxon>Insecta</taxon>
        <taxon>Pterygota</taxon>
        <taxon>Neoptera</taxon>
        <taxon>Paraneoptera</taxon>
        <taxon>Psocodea</taxon>
        <taxon>Troctomorpha</taxon>
        <taxon>Phthiraptera</taxon>
        <taxon>Anoplura</taxon>
        <taxon>Polyplacidae</taxon>
        <taxon>Polyplax</taxon>
    </lineage>
</organism>
<feature type="region of interest" description="Disordered" evidence="1">
    <location>
        <begin position="1"/>
        <end position="48"/>
    </location>
</feature>